<keyword evidence="4" id="KW-0472">Membrane</keyword>
<protein>
    <recommendedName>
        <fullName evidence="3">Lectin-like protein BA14k</fullName>
    </recommendedName>
</protein>
<keyword evidence="4" id="KW-1003">Cell membrane</keyword>
<evidence type="ECO:0000313" key="7">
    <source>
        <dbReference type="EMBL" id="MDR6903697.1"/>
    </source>
</evidence>
<dbReference type="InterPro" id="IPR012413">
    <property type="entry name" value="BA14K"/>
</dbReference>
<reference evidence="7 8" key="1">
    <citation type="submission" date="2023-07" db="EMBL/GenBank/DDBJ databases">
        <title>Sorghum-associated microbial communities from plants grown in Nebraska, USA.</title>
        <authorList>
            <person name="Schachtman D."/>
        </authorList>
    </citation>
    <scope>NUCLEOTIDE SEQUENCE [LARGE SCALE GENOMIC DNA]</scope>
    <source>
        <strain evidence="7 8">3199</strain>
    </source>
</reference>
<evidence type="ECO:0000256" key="2">
    <source>
        <dbReference type="ARBA" id="ARBA00010270"/>
    </source>
</evidence>
<keyword evidence="5" id="KW-0430">Lectin</keyword>
<proteinExistence type="inferred from homology"/>
<evidence type="ECO:0000256" key="4">
    <source>
        <dbReference type="ARBA" id="ARBA00022475"/>
    </source>
</evidence>
<evidence type="ECO:0000256" key="5">
    <source>
        <dbReference type="ARBA" id="ARBA00022734"/>
    </source>
</evidence>
<evidence type="ECO:0000256" key="6">
    <source>
        <dbReference type="ARBA" id="ARBA00025321"/>
    </source>
</evidence>
<comment type="subcellular location">
    <subcellularLocation>
        <location evidence="1">Membrane</location>
        <topology evidence="1">Single-pass membrane protein</topology>
    </subcellularLocation>
</comment>
<evidence type="ECO:0000256" key="1">
    <source>
        <dbReference type="ARBA" id="ARBA00004167"/>
    </source>
</evidence>
<sequence>MNRIHIYTLTTAIGLCSIVPVYAFPVAELPKIQQSDVIQVRDFGHPTDQIWRGHGHYHYNNGYSHSNRDYGRYHNYHRDGNGNAGAIIGGIAAAAIIGGAIASQSHYNPGSHAQYCANRYRSYRASDNSFQPNIGPRVECR</sequence>
<accession>A0ABU1SXJ1</accession>
<comment type="caution">
    <text evidence="7">The sequence shown here is derived from an EMBL/GenBank/DDBJ whole genome shotgun (WGS) entry which is preliminary data.</text>
</comment>
<organism evidence="7 8">
    <name type="scientific">Rhizobium miluonense</name>
    <dbReference type="NCBI Taxonomy" id="411945"/>
    <lineage>
        <taxon>Bacteria</taxon>
        <taxon>Pseudomonadati</taxon>
        <taxon>Pseudomonadota</taxon>
        <taxon>Alphaproteobacteria</taxon>
        <taxon>Hyphomicrobiales</taxon>
        <taxon>Rhizobiaceae</taxon>
        <taxon>Rhizobium/Agrobacterium group</taxon>
        <taxon>Rhizobium</taxon>
    </lineage>
</organism>
<name>A0ABU1SXJ1_9HYPH</name>
<dbReference type="Proteomes" id="UP001250791">
    <property type="component" value="Unassembled WGS sequence"/>
</dbReference>
<comment type="similarity">
    <text evidence="2">Belongs to the BA14k family.</text>
</comment>
<evidence type="ECO:0000256" key="3">
    <source>
        <dbReference type="ARBA" id="ARBA00020552"/>
    </source>
</evidence>
<keyword evidence="8" id="KW-1185">Reference proteome</keyword>
<comment type="function">
    <text evidence="6">Has immunoglobulin-binding and hemagglutination properties, and can bind to mannose. Essential for virulence. May be involved in LPS biosynthesis or polysaccharide transport.</text>
</comment>
<dbReference type="EMBL" id="JAVDUP010000009">
    <property type="protein sequence ID" value="MDR6903697.1"/>
    <property type="molecule type" value="Genomic_DNA"/>
</dbReference>
<evidence type="ECO:0000313" key="8">
    <source>
        <dbReference type="Proteomes" id="UP001250791"/>
    </source>
</evidence>
<gene>
    <name evidence="7" type="ORF">J2W52_005330</name>
</gene>
<dbReference type="Pfam" id="PF07886">
    <property type="entry name" value="BA14K"/>
    <property type="match status" value="1"/>
</dbReference>